<accession>A0A6J4LDL5</accession>
<dbReference type="AlphaFoldDB" id="A0A6J4LDL5"/>
<protein>
    <submittedName>
        <fullName evidence="1">Uncharacterized protein</fullName>
    </submittedName>
</protein>
<sequence>MGAGAGFAAEGDSAGPVLSTLVVPPKRRTHSPASAALISPYRPSRILLLLLMLSTESQR</sequence>
<name>A0A6J4LDL5_9BACT</name>
<proteinExistence type="predicted"/>
<gene>
    <name evidence="1" type="ORF">AVDCRST_MAG89-1987</name>
</gene>
<reference evidence="1" key="1">
    <citation type="submission" date="2020-02" db="EMBL/GenBank/DDBJ databases">
        <authorList>
            <person name="Meier V. D."/>
        </authorList>
    </citation>
    <scope>NUCLEOTIDE SEQUENCE</scope>
    <source>
        <strain evidence="1">AVDCRST_MAG89</strain>
    </source>
</reference>
<evidence type="ECO:0000313" key="1">
    <source>
        <dbReference type="EMBL" id="CAA9327915.1"/>
    </source>
</evidence>
<organism evidence="1">
    <name type="scientific">uncultured Gemmatimonadota bacterium</name>
    <dbReference type="NCBI Taxonomy" id="203437"/>
    <lineage>
        <taxon>Bacteria</taxon>
        <taxon>Pseudomonadati</taxon>
        <taxon>Gemmatimonadota</taxon>
        <taxon>environmental samples</taxon>
    </lineage>
</organism>
<dbReference type="EMBL" id="CADCTV010000422">
    <property type="protein sequence ID" value="CAA9327915.1"/>
    <property type="molecule type" value="Genomic_DNA"/>
</dbReference>